<accession>A0A3S8Z9J8</accession>
<dbReference type="Proteomes" id="UP000270021">
    <property type="component" value="Chromosome"/>
</dbReference>
<dbReference type="OrthoDB" id="5149322at2"/>
<dbReference type="EMBL" id="CP034438">
    <property type="protein sequence ID" value="AZN30045.1"/>
    <property type="molecule type" value="Genomic_DNA"/>
</dbReference>
<reference evidence="2 3" key="1">
    <citation type="submission" date="2018-12" db="EMBL/GenBank/DDBJ databases">
        <title>Complete genome sequence of Flaviflexus salsibiostraticola KCTC 33148.</title>
        <authorList>
            <person name="Bae J.-W."/>
        </authorList>
    </citation>
    <scope>NUCLEOTIDE SEQUENCE [LARGE SCALE GENOMIC DNA]</scope>
    <source>
        <strain evidence="2 3">KCTC 33148</strain>
    </source>
</reference>
<dbReference type="RefSeq" id="WP_126040454.1">
    <property type="nucleotide sequence ID" value="NZ_CP034438.1"/>
</dbReference>
<evidence type="ECO:0000313" key="3">
    <source>
        <dbReference type="Proteomes" id="UP000270021"/>
    </source>
</evidence>
<dbReference type="KEGG" id="fsl:EJO69_06780"/>
<name>A0A3S8Z9J8_9ACTO</name>
<feature type="region of interest" description="Disordered" evidence="1">
    <location>
        <begin position="167"/>
        <end position="207"/>
    </location>
</feature>
<organism evidence="2 3">
    <name type="scientific">Flaviflexus salsibiostraticola</name>
    <dbReference type="NCBI Taxonomy" id="1282737"/>
    <lineage>
        <taxon>Bacteria</taxon>
        <taxon>Bacillati</taxon>
        <taxon>Actinomycetota</taxon>
        <taxon>Actinomycetes</taxon>
        <taxon>Actinomycetales</taxon>
        <taxon>Actinomycetaceae</taxon>
        <taxon>Flaviflexus</taxon>
    </lineage>
</organism>
<evidence type="ECO:0000256" key="1">
    <source>
        <dbReference type="SAM" id="MobiDB-lite"/>
    </source>
</evidence>
<dbReference type="AlphaFoldDB" id="A0A3S8Z9J8"/>
<feature type="compositionally biased region" description="Acidic residues" evidence="1">
    <location>
        <begin position="229"/>
        <end position="290"/>
    </location>
</feature>
<evidence type="ECO:0008006" key="4">
    <source>
        <dbReference type="Google" id="ProtNLM"/>
    </source>
</evidence>
<sequence length="446" mass="47940">MRDQVVELIYRPVFPVAWLTETSRGPGRHTSLVALDPSSKTVTIDVVEDLDASILMASLARASRHEEIPSGALSGLYPRGVAAFRKDWQEFQDSCPTGMEDHPRLIILAVNVADEVRAALDTLVGASIEVHRIDLHESRSGILVSLEQVRPHEASFLAIGQAVRRGELTAPTSETGDAPTADSGEMPSLSSSESPDTAADVETDSEPDGVVFVSRGDVAIPARQPFTATDDEAPESASSSDDDVVSPGDDSSDAETETPLDDSQPEYSEPDSAEPDDSAVAEDSSTDDAVADGPALSESDDDGDSVRARAVLSEEAIFADSLGRPASRRRDARAVREEFTFHSVGFSGDGRTLEGADERGSVAWPVRETELQKIVARHGEQSLTFKSLRRRINAAAVLDASGEIVLENGERFTDPDAAASAVAGREMDGWKNWRTREGRRLGELRF</sequence>
<evidence type="ECO:0000313" key="2">
    <source>
        <dbReference type="EMBL" id="AZN30045.1"/>
    </source>
</evidence>
<protein>
    <recommendedName>
        <fullName evidence="4">RAMA domain-containing protein</fullName>
    </recommendedName>
</protein>
<gene>
    <name evidence="2" type="ORF">EJO69_06780</name>
</gene>
<feature type="region of interest" description="Disordered" evidence="1">
    <location>
        <begin position="222"/>
        <end position="308"/>
    </location>
</feature>
<keyword evidence="3" id="KW-1185">Reference proteome</keyword>
<proteinExistence type="predicted"/>
<feature type="compositionally biased region" description="Low complexity" evidence="1">
    <location>
        <begin position="183"/>
        <end position="195"/>
    </location>
</feature>